<comment type="catalytic activity">
    <reaction evidence="6 8">
        <text>acetyl-CoA + 2-oxoglutarate + H2O = (2R)-homocitrate + CoA + H(+)</text>
        <dbReference type="Rhea" id="RHEA:12929"/>
        <dbReference type="ChEBI" id="CHEBI:15377"/>
        <dbReference type="ChEBI" id="CHEBI:15378"/>
        <dbReference type="ChEBI" id="CHEBI:16810"/>
        <dbReference type="ChEBI" id="CHEBI:57287"/>
        <dbReference type="ChEBI" id="CHEBI:57288"/>
        <dbReference type="ChEBI" id="CHEBI:58884"/>
        <dbReference type="EC" id="2.3.3.14"/>
    </reaction>
</comment>
<proteinExistence type="inferred from homology"/>
<dbReference type="PANTHER" id="PTHR42880">
    <property type="entry name" value="HOMOCITRATE SYNTHASE"/>
    <property type="match status" value="1"/>
</dbReference>
<gene>
    <name evidence="10" type="ORF">C7389_10579</name>
</gene>
<evidence type="ECO:0000313" key="10">
    <source>
        <dbReference type="EMBL" id="TDN53406.1"/>
    </source>
</evidence>
<comment type="similarity">
    <text evidence="2 7">Belongs to the alpha-IPM synthase/homocitrate synthase family.</text>
</comment>
<dbReference type="AlphaFoldDB" id="A0A4R6E664"/>
<evidence type="ECO:0000256" key="6">
    <source>
        <dbReference type="ARBA" id="ARBA00048019"/>
    </source>
</evidence>
<dbReference type="GO" id="GO:0019752">
    <property type="term" value="P:carboxylic acid metabolic process"/>
    <property type="evidence" value="ECO:0007669"/>
    <property type="project" value="UniProtKB-UniRule"/>
</dbReference>
<dbReference type="InterPro" id="IPR000891">
    <property type="entry name" value="PYR_CT"/>
</dbReference>
<dbReference type="Gene3D" id="1.10.238.260">
    <property type="match status" value="1"/>
</dbReference>
<dbReference type="InterPro" id="IPR002034">
    <property type="entry name" value="AIPM/Hcit_synth_CS"/>
</dbReference>
<dbReference type="RefSeq" id="WP_133589987.1">
    <property type="nucleotide sequence ID" value="NZ_SNVV01000005.1"/>
</dbReference>
<dbReference type="PROSITE" id="PS00816">
    <property type="entry name" value="AIPM_HOMOCIT_SYNTH_2"/>
    <property type="match status" value="1"/>
</dbReference>
<dbReference type="EMBL" id="SNVV01000005">
    <property type="protein sequence ID" value="TDN53406.1"/>
    <property type="molecule type" value="Genomic_DNA"/>
</dbReference>
<evidence type="ECO:0000256" key="4">
    <source>
        <dbReference type="ARBA" id="ARBA00020735"/>
    </source>
</evidence>
<dbReference type="InterPro" id="IPR013785">
    <property type="entry name" value="Aldolase_TIM"/>
</dbReference>
<evidence type="ECO:0000256" key="5">
    <source>
        <dbReference type="ARBA" id="ARBA00022679"/>
    </source>
</evidence>
<dbReference type="CDD" id="cd07939">
    <property type="entry name" value="DRE_TIM_NifV"/>
    <property type="match status" value="1"/>
</dbReference>
<evidence type="ECO:0000256" key="7">
    <source>
        <dbReference type="RuleBase" id="RU003523"/>
    </source>
</evidence>
<dbReference type="SUPFAM" id="SSF51569">
    <property type="entry name" value="Aldolase"/>
    <property type="match status" value="1"/>
</dbReference>
<dbReference type="OrthoDB" id="9803573at2"/>
<comment type="caution">
    <text evidence="10">The sequence shown here is derived from an EMBL/GenBank/DDBJ whole genome shotgun (WGS) entry which is preliminary data.</text>
</comment>
<dbReference type="NCBIfam" id="TIGR02660">
    <property type="entry name" value="nifV_homocitr"/>
    <property type="match status" value="1"/>
</dbReference>
<dbReference type="GO" id="GO:0009399">
    <property type="term" value="P:nitrogen fixation"/>
    <property type="evidence" value="ECO:0007669"/>
    <property type="project" value="UniProtKB-UniRule"/>
</dbReference>
<accession>A0A4R6E664</accession>
<dbReference type="PROSITE" id="PS50991">
    <property type="entry name" value="PYR_CT"/>
    <property type="match status" value="1"/>
</dbReference>
<reference evidence="10 11" key="1">
    <citation type="submission" date="2019-03" db="EMBL/GenBank/DDBJ databases">
        <title>Genomic Encyclopedia of Type Strains, Phase IV (KMG-IV): sequencing the most valuable type-strain genomes for metagenomic binning, comparative biology and taxonomic classification.</title>
        <authorList>
            <person name="Goeker M."/>
        </authorList>
    </citation>
    <scope>NUCLEOTIDE SEQUENCE [LARGE SCALE GENOMIC DNA]</scope>
    <source>
        <strain evidence="10 11">DSM 12121</strain>
    </source>
</reference>
<evidence type="ECO:0000256" key="3">
    <source>
        <dbReference type="ARBA" id="ARBA00012974"/>
    </source>
</evidence>
<keyword evidence="5 7" id="KW-0808">Transferase</keyword>
<evidence type="ECO:0000256" key="2">
    <source>
        <dbReference type="ARBA" id="ARBA00006154"/>
    </source>
</evidence>
<evidence type="ECO:0000259" key="9">
    <source>
        <dbReference type="PROSITE" id="PS50991"/>
    </source>
</evidence>
<dbReference type="InterPro" id="IPR013477">
    <property type="entry name" value="NifV/FrbC"/>
</dbReference>
<comment type="function">
    <text evidence="1 8">This protein is a Fe-Mo-cofactor biosynthetic component.</text>
</comment>
<sequence length="403" mass="42313">MAATVVIDDTTLRDGEQSAGVAFTRAEKCEIARILAEIGVPELEIGIPAMGAEEAGDIRAMAATLADAGHDTRLIVWGRLTGKDIDACRSLPVHMLELSVPVSDQQIRHKLGADRDEVLARIARWVPVAREAGFDVGVGGEDASRADPAFLTEVVQAAEAAGARRFRFADTLGVLDPFATFEAIAALRAACTLELEMHAHDDLGLATANTLAAVRAGATHVNTTVNGLGERAGNAALEEVALGLRQFHGVGELIDFRRLLDASQAVAHASGRPVGWHKSVVGEGVFTHEAGIHVDGLLKDPANYQGIDPALLGRSHRLLLGKHSGGRGVVTAYAALGIALNDAETACLLARIRDFASQAKRTPDSADLLAFHAELRASSTRPADLLPGLHARLEADGLPLAGA</sequence>
<dbReference type="PANTHER" id="PTHR42880:SF1">
    <property type="entry name" value="ISOPROPYLMALATE_HOMOCITRATE_CITRAMALATE SYNTHASE FAMILY PROTEIN"/>
    <property type="match status" value="1"/>
</dbReference>
<evidence type="ECO:0000313" key="11">
    <source>
        <dbReference type="Proteomes" id="UP000295129"/>
    </source>
</evidence>
<dbReference type="EC" id="2.3.3.14" evidence="3 8"/>
<protein>
    <recommendedName>
        <fullName evidence="4 8">Homocitrate synthase</fullName>
        <ecNumber evidence="3 8">2.3.3.14</ecNumber>
    </recommendedName>
</protein>
<organism evidence="10 11">
    <name type="scientific">Azoarcus indigens</name>
    <dbReference type="NCBI Taxonomy" id="29545"/>
    <lineage>
        <taxon>Bacteria</taxon>
        <taxon>Pseudomonadati</taxon>
        <taxon>Pseudomonadota</taxon>
        <taxon>Betaproteobacteria</taxon>
        <taxon>Rhodocyclales</taxon>
        <taxon>Zoogloeaceae</taxon>
        <taxon>Azoarcus</taxon>
    </lineage>
</organism>
<keyword evidence="11" id="KW-1185">Reference proteome</keyword>
<dbReference type="Pfam" id="PF22617">
    <property type="entry name" value="HCS_D2"/>
    <property type="match status" value="1"/>
</dbReference>
<dbReference type="PROSITE" id="PS00815">
    <property type="entry name" value="AIPM_HOMOCIT_SYNTH_1"/>
    <property type="match status" value="1"/>
</dbReference>
<evidence type="ECO:0000256" key="1">
    <source>
        <dbReference type="ARBA" id="ARBA00003050"/>
    </source>
</evidence>
<evidence type="ECO:0000256" key="8">
    <source>
        <dbReference type="RuleBase" id="RU367143"/>
    </source>
</evidence>
<dbReference type="Proteomes" id="UP000295129">
    <property type="component" value="Unassembled WGS sequence"/>
</dbReference>
<dbReference type="Pfam" id="PF00682">
    <property type="entry name" value="HMGL-like"/>
    <property type="match status" value="1"/>
</dbReference>
<dbReference type="GO" id="GO:0004410">
    <property type="term" value="F:homocitrate synthase activity"/>
    <property type="evidence" value="ECO:0007669"/>
    <property type="project" value="UniProtKB-UniRule"/>
</dbReference>
<keyword evidence="8" id="KW-0535">Nitrogen fixation</keyword>
<feature type="domain" description="Pyruvate carboxyltransferase" evidence="9">
    <location>
        <begin position="5"/>
        <end position="260"/>
    </location>
</feature>
<dbReference type="Gene3D" id="3.20.20.70">
    <property type="entry name" value="Aldolase class I"/>
    <property type="match status" value="1"/>
</dbReference>
<dbReference type="InterPro" id="IPR054691">
    <property type="entry name" value="LeuA/HCS_post-cat"/>
</dbReference>
<name>A0A4R6E664_9RHOO</name>